<evidence type="ECO:0000256" key="11">
    <source>
        <dbReference type="ARBA" id="ARBA00023049"/>
    </source>
</evidence>
<keyword evidence="8 13" id="KW-0378">Hydrolase</keyword>
<dbReference type="Gene3D" id="1.10.390.10">
    <property type="entry name" value="Neutral Protease Domain 2"/>
    <property type="match status" value="1"/>
</dbReference>
<dbReference type="FunFam" id="1.10.390.10:FF:000012">
    <property type="entry name" value="Thermolysin"/>
    <property type="match status" value="1"/>
</dbReference>
<dbReference type="Gene3D" id="3.10.450.490">
    <property type="match status" value="1"/>
</dbReference>
<keyword evidence="20" id="KW-1185">Reference proteome</keyword>
<keyword evidence="14" id="KW-0175">Coiled coil</keyword>
<comment type="function">
    <text evidence="13">Extracellular zinc metalloprotease.</text>
</comment>
<dbReference type="InterPro" id="IPR013856">
    <property type="entry name" value="Peptidase_M4_domain"/>
</dbReference>
<dbReference type="EMBL" id="APBN01000011">
    <property type="protein sequence ID" value="EMT50864.1"/>
    <property type="molecule type" value="Genomic_DNA"/>
</dbReference>
<evidence type="ECO:0000256" key="9">
    <source>
        <dbReference type="ARBA" id="ARBA00022833"/>
    </source>
</evidence>
<dbReference type="InterPro" id="IPR023612">
    <property type="entry name" value="Peptidase_M4"/>
</dbReference>
<dbReference type="InterPro" id="IPR011096">
    <property type="entry name" value="FTP_domain"/>
</dbReference>
<dbReference type="InterPro" id="IPR025711">
    <property type="entry name" value="PepSY"/>
</dbReference>
<evidence type="ECO:0000256" key="3">
    <source>
        <dbReference type="ARBA" id="ARBA00009388"/>
    </source>
</evidence>
<dbReference type="STRING" id="1300222.I532_19701"/>
<dbReference type="Pfam" id="PF03413">
    <property type="entry name" value="PepSY"/>
    <property type="match status" value="1"/>
</dbReference>
<dbReference type="GO" id="GO:0005576">
    <property type="term" value="C:extracellular region"/>
    <property type="evidence" value="ECO:0007669"/>
    <property type="project" value="UniProtKB-SubCell"/>
</dbReference>
<dbReference type="PANTHER" id="PTHR33794">
    <property type="entry name" value="BACILLOLYSIN"/>
    <property type="match status" value="1"/>
</dbReference>
<evidence type="ECO:0000259" key="18">
    <source>
        <dbReference type="Pfam" id="PF07504"/>
    </source>
</evidence>
<evidence type="ECO:0000256" key="8">
    <source>
        <dbReference type="ARBA" id="ARBA00022801"/>
    </source>
</evidence>
<feature type="active site" evidence="12">
    <location>
        <position position="365"/>
    </location>
</feature>
<comment type="cofactor">
    <cofactor evidence="1 13">
        <name>Zn(2+)</name>
        <dbReference type="ChEBI" id="CHEBI:29105"/>
    </cofactor>
</comment>
<dbReference type="Gene3D" id="3.10.170.10">
    <property type="match status" value="1"/>
</dbReference>
<keyword evidence="11 13" id="KW-0482">Metalloprotease</keyword>
<gene>
    <name evidence="19" type="ORF">I532_19701</name>
</gene>
<dbReference type="Pfam" id="PF07504">
    <property type="entry name" value="FTP"/>
    <property type="match status" value="1"/>
</dbReference>
<feature type="chain" id="PRO_5023128641" description="Neutral metalloproteinase" evidence="13">
    <location>
        <begin position="33"/>
        <end position="533"/>
    </location>
</feature>
<keyword evidence="7 13" id="KW-0732">Signal</keyword>
<keyword evidence="6" id="KW-0479">Metal-binding</keyword>
<feature type="domain" description="FTP" evidence="18">
    <location>
        <begin position="85"/>
        <end position="134"/>
    </location>
</feature>
<dbReference type="Pfam" id="PF01447">
    <property type="entry name" value="Peptidase_M4"/>
    <property type="match status" value="1"/>
</dbReference>
<evidence type="ECO:0000259" key="17">
    <source>
        <dbReference type="Pfam" id="PF03413"/>
    </source>
</evidence>
<evidence type="ECO:0000256" key="1">
    <source>
        <dbReference type="ARBA" id="ARBA00001947"/>
    </source>
</evidence>
<dbReference type="AlphaFoldDB" id="M8D3M7"/>
<evidence type="ECO:0000256" key="13">
    <source>
        <dbReference type="RuleBase" id="RU366073"/>
    </source>
</evidence>
<dbReference type="PANTHER" id="PTHR33794:SF3">
    <property type="entry name" value="NEUTRAL PROTEASE B"/>
    <property type="match status" value="1"/>
</dbReference>
<dbReference type="InterPro" id="IPR027268">
    <property type="entry name" value="Peptidase_M4/M1_CTD_sf"/>
</dbReference>
<dbReference type="Pfam" id="PF02868">
    <property type="entry name" value="Peptidase_M4_C"/>
    <property type="match status" value="1"/>
</dbReference>
<sequence>MKKSVWKKGFALTVALSTMTAVPLAHPWSAMAKSSGVQYHEEFETPEFIAEPFEADGLEGEDLIWSFLESYQKDFQIKGDVQEHFKLLEEVENEETNTRHYRLQEMYNGIPIYGYQQTVHVDEDGNVTSFLGQFVPNVKENKKLSRKAKLNEEKALKKALADLEDEVGEVEEFEVEPQPEQYIYVHDGETYLAYAIEFNFLEPEPGRWMYFVDAHTGDIINKYNTIDTVTGTGVGVLGDEKSFETTRQSSTSYVMRDTTRGSGIETYTARNATSLPGTLMSDSDNHWTDGAAVDAHAYAQRTYDYFRDAHGRNSFDGNGAKIRSTVHYSRNYNNAFWNGSQMVYGDGDGRTFISLSGGLDVVAHELTHAVTERTAGLIYQNESGALNESMSDIFGAMVDDDDWQMGEDIYTPGTPGDALRSLEDPTLYGDPDHYSKRYTGSQDNGGVHINSGINNKAAYLLAEGGTHYGVTVQGIGRTDTAKIYYHALTYYLTPYSNFSAMRRAAIQAATDLFGANSDQVRSVIAAYDAVGVK</sequence>
<organism evidence="19 20">
    <name type="scientific">Brevibacillus borstelensis AK1</name>
    <dbReference type="NCBI Taxonomy" id="1300222"/>
    <lineage>
        <taxon>Bacteria</taxon>
        <taxon>Bacillati</taxon>
        <taxon>Bacillota</taxon>
        <taxon>Bacilli</taxon>
        <taxon>Bacillales</taxon>
        <taxon>Paenibacillaceae</taxon>
        <taxon>Brevibacillus</taxon>
    </lineage>
</organism>
<dbReference type="GO" id="GO:0004222">
    <property type="term" value="F:metalloendopeptidase activity"/>
    <property type="evidence" value="ECO:0007669"/>
    <property type="project" value="UniProtKB-UniRule"/>
</dbReference>
<dbReference type="EC" id="3.4.24.-" evidence="13"/>
<dbReference type="Proteomes" id="UP000012081">
    <property type="component" value="Unassembled WGS sequence"/>
</dbReference>
<evidence type="ECO:0000259" key="16">
    <source>
        <dbReference type="Pfam" id="PF02868"/>
    </source>
</evidence>
<evidence type="ECO:0000256" key="10">
    <source>
        <dbReference type="ARBA" id="ARBA00022837"/>
    </source>
</evidence>
<feature type="active site" description="Proton donor" evidence="12">
    <location>
        <position position="448"/>
    </location>
</feature>
<dbReference type="InterPro" id="IPR001570">
    <property type="entry name" value="Peptidase_M4_C_domain"/>
</dbReference>
<keyword evidence="9 13" id="KW-0862">Zinc</keyword>
<dbReference type="SUPFAM" id="SSF55486">
    <property type="entry name" value="Metalloproteases ('zincins'), catalytic domain"/>
    <property type="match status" value="1"/>
</dbReference>
<dbReference type="Gene3D" id="3.10.450.40">
    <property type="match status" value="1"/>
</dbReference>
<feature type="domain" description="Peptidase M4 C-terminal" evidence="16">
    <location>
        <begin position="375"/>
        <end position="532"/>
    </location>
</feature>
<evidence type="ECO:0000256" key="2">
    <source>
        <dbReference type="ARBA" id="ARBA00004613"/>
    </source>
</evidence>
<feature type="coiled-coil region" evidence="14">
    <location>
        <begin position="146"/>
        <end position="176"/>
    </location>
</feature>
<keyword evidence="4 13" id="KW-0964">Secreted</keyword>
<evidence type="ECO:0000256" key="5">
    <source>
        <dbReference type="ARBA" id="ARBA00022670"/>
    </source>
</evidence>
<feature type="domain" description="Peptidase M4" evidence="15">
    <location>
        <begin position="230"/>
        <end position="372"/>
    </location>
</feature>
<comment type="subcellular location">
    <subcellularLocation>
        <location evidence="2 13">Secreted</location>
    </subcellularLocation>
</comment>
<evidence type="ECO:0000256" key="6">
    <source>
        <dbReference type="ARBA" id="ARBA00022723"/>
    </source>
</evidence>
<evidence type="ECO:0000256" key="4">
    <source>
        <dbReference type="ARBA" id="ARBA00022525"/>
    </source>
</evidence>
<evidence type="ECO:0000256" key="7">
    <source>
        <dbReference type="ARBA" id="ARBA00022729"/>
    </source>
</evidence>
<dbReference type="RefSeq" id="WP_003390383.1">
    <property type="nucleotide sequence ID" value="NZ_APBN01000011.1"/>
</dbReference>
<dbReference type="MEROPS" id="M04.001"/>
<dbReference type="GO" id="GO:0006508">
    <property type="term" value="P:proteolysis"/>
    <property type="evidence" value="ECO:0007669"/>
    <property type="project" value="UniProtKB-KW"/>
</dbReference>
<keyword evidence="10" id="KW-0106">Calcium</keyword>
<feature type="signal peptide" evidence="13">
    <location>
        <begin position="1"/>
        <end position="32"/>
    </location>
</feature>
<evidence type="ECO:0000313" key="19">
    <source>
        <dbReference type="EMBL" id="EMT50864.1"/>
    </source>
</evidence>
<comment type="caution">
    <text evidence="19">The sequence shown here is derived from an EMBL/GenBank/DDBJ whole genome shotgun (WGS) entry which is preliminary data.</text>
</comment>
<comment type="similarity">
    <text evidence="3 13">Belongs to the peptidase M4 family.</text>
</comment>
<evidence type="ECO:0000313" key="20">
    <source>
        <dbReference type="Proteomes" id="UP000012081"/>
    </source>
</evidence>
<accession>M8D3M7</accession>
<dbReference type="PATRIC" id="fig|1300222.3.peg.4139"/>
<evidence type="ECO:0000256" key="14">
    <source>
        <dbReference type="SAM" id="Coils"/>
    </source>
</evidence>
<dbReference type="OrthoDB" id="291295at2"/>
<reference evidence="19 20" key="1">
    <citation type="submission" date="2013-03" db="EMBL/GenBank/DDBJ databases">
        <title>Assembly of a new bacterial strain Brevibacillus borstelensis AK1.</title>
        <authorList>
            <person name="Rajan I."/>
            <person name="PoliReddy D."/>
            <person name="Sugumar T."/>
            <person name="Rathinam K."/>
            <person name="Alqarawi S."/>
            <person name="Khalil A.B."/>
            <person name="Sivakumar N."/>
        </authorList>
    </citation>
    <scope>NUCLEOTIDE SEQUENCE [LARGE SCALE GENOMIC DNA]</scope>
    <source>
        <strain evidence="19 20">AK1</strain>
    </source>
</reference>
<dbReference type="PRINTS" id="PR00730">
    <property type="entry name" value="THERMOLYSIN"/>
</dbReference>
<dbReference type="CDD" id="cd09597">
    <property type="entry name" value="M4_TLP"/>
    <property type="match status" value="1"/>
</dbReference>
<evidence type="ECO:0000259" key="15">
    <source>
        <dbReference type="Pfam" id="PF01447"/>
    </source>
</evidence>
<name>M8D3M7_9BACL</name>
<dbReference type="InterPro" id="IPR050728">
    <property type="entry name" value="Zinc_Metalloprotease_M4"/>
</dbReference>
<proteinExistence type="inferred from homology"/>
<evidence type="ECO:0000256" key="12">
    <source>
        <dbReference type="PIRSR" id="PIRSR623612-1"/>
    </source>
</evidence>
<dbReference type="GO" id="GO:0046872">
    <property type="term" value="F:metal ion binding"/>
    <property type="evidence" value="ECO:0007669"/>
    <property type="project" value="UniProtKB-UniRule"/>
</dbReference>
<keyword evidence="5 13" id="KW-0645">Protease</keyword>
<protein>
    <recommendedName>
        <fullName evidence="13">Neutral metalloproteinase</fullName>
        <ecNumber evidence="13">3.4.24.-</ecNumber>
    </recommendedName>
</protein>
<feature type="domain" description="PepSY" evidence="17">
    <location>
        <begin position="149"/>
        <end position="222"/>
    </location>
</feature>